<evidence type="ECO:0000313" key="3">
    <source>
        <dbReference type="Proteomes" id="UP000676325"/>
    </source>
</evidence>
<dbReference type="SUPFAM" id="SSF53067">
    <property type="entry name" value="Actin-like ATPase domain"/>
    <property type="match status" value="2"/>
</dbReference>
<organism evidence="2 3">
    <name type="scientific">Actinospica acidithermotolerans</name>
    <dbReference type="NCBI Taxonomy" id="2828514"/>
    <lineage>
        <taxon>Bacteria</taxon>
        <taxon>Bacillati</taxon>
        <taxon>Actinomycetota</taxon>
        <taxon>Actinomycetes</taxon>
        <taxon>Catenulisporales</taxon>
        <taxon>Actinospicaceae</taxon>
        <taxon>Actinospica</taxon>
    </lineage>
</organism>
<evidence type="ECO:0000256" key="1">
    <source>
        <dbReference type="ARBA" id="ARBA00006479"/>
    </source>
</evidence>
<dbReference type="PANTHER" id="PTHR18964:SF173">
    <property type="entry name" value="GLUCOKINASE"/>
    <property type="match status" value="1"/>
</dbReference>
<dbReference type="Pfam" id="PF00480">
    <property type="entry name" value="ROK"/>
    <property type="match status" value="1"/>
</dbReference>
<protein>
    <submittedName>
        <fullName evidence="2">ROK family transcriptional regulator</fullName>
    </submittedName>
</protein>
<dbReference type="Gene3D" id="1.10.10.10">
    <property type="entry name" value="Winged helix-like DNA-binding domain superfamily/Winged helix DNA-binding domain"/>
    <property type="match status" value="1"/>
</dbReference>
<name>A0A941EG05_9ACTN</name>
<dbReference type="InterPro" id="IPR036388">
    <property type="entry name" value="WH-like_DNA-bd_sf"/>
</dbReference>
<proteinExistence type="inferred from homology"/>
<dbReference type="InterPro" id="IPR036390">
    <property type="entry name" value="WH_DNA-bd_sf"/>
</dbReference>
<comment type="similarity">
    <text evidence="1">Belongs to the ROK (NagC/XylR) family.</text>
</comment>
<evidence type="ECO:0000313" key="2">
    <source>
        <dbReference type="EMBL" id="MBR7826999.1"/>
    </source>
</evidence>
<dbReference type="EMBL" id="JAGSOH010000026">
    <property type="protein sequence ID" value="MBR7826999.1"/>
    <property type="molecule type" value="Genomic_DNA"/>
</dbReference>
<dbReference type="PANTHER" id="PTHR18964">
    <property type="entry name" value="ROK (REPRESSOR, ORF, KINASE) FAMILY"/>
    <property type="match status" value="1"/>
</dbReference>
<sequence>MADPRGPRSSHTVLERIVLDAFDGYGALTRPQLVEATGLSRPTVTALVTALAARGELSESATPAPTGTRGRPSLSYRRTAMAAPVALVRIAHRMPTQVSLVGEDGPIAELDTRVSWLQPWDIWAPAVREALAQLESASELPARHVVLAAPFPVEDGHGAPEADPLAGRQPSASRAAARARVLPDFPDFPEWIAHDPRPAVAELLRRPVTMINDANLAALGEARRGAARDATTAVHLLIRHGAGAGVIVRGKMITGARGMAGEVGHVQIVEDGPYCMCGNRGCLVTQSFDPFKIEALTNRYGHEPSFDDLEELTADGDAVALRFFSDLGALLAKTLAATIVLLDPDVLVIDAELRHTAAPLISGLRAELARRCPPRLAEELAVVRGQLRDAIAYGALAAVNDSEAGSPSR</sequence>
<dbReference type="InterPro" id="IPR043129">
    <property type="entry name" value="ATPase_NBD"/>
</dbReference>
<dbReference type="Proteomes" id="UP000676325">
    <property type="component" value="Unassembled WGS sequence"/>
</dbReference>
<keyword evidence="3" id="KW-1185">Reference proteome</keyword>
<dbReference type="SUPFAM" id="SSF46785">
    <property type="entry name" value="Winged helix' DNA-binding domain"/>
    <property type="match status" value="1"/>
</dbReference>
<comment type="caution">
    <text evidence="2">The sequence shown here is derived from an EMBL/GenBank/DDBJ whole genome shotgun (WGS) entry which is preliminary data.</text>
</comment>
<accession>A0A941EG05</accession>
<dbReference type="RefSeq" id="WP_212518142.1">
    <property type="nucleotide sequence ID" value="NZ_JAGSOH010000026.1"/>
</dbReference>
<dbReference type="InterPro" id="IPR000600">
    <property type="entry name" value="ROK"/>
</dbReference>
<reference evidence="2" key="1">
    <citation type="submission" date="2021-04" db="EMBL/GenBank/DDBJ databases">
        <title>Genome based classification of Actinospica acidithermotolerans sp. nov., an actinobacterium isolated from an Indonesian hot spring.</title>
        <authorList>
            <person name="Kusuma A.B."/>
            <person name="Putra K.E."/>
            <person name="Nafisah S."/>
            <person name="Loh J."/>
            <person name="Nouioui I."/>
            <person name="Goodfellow M."/>
        </authorList>
    </citation>
    <scope>NUCLEOTIDE SEQUENCE</scope>
    <source>
        <strain evidence="2">MGRD01-02</strain>
    </source>
</reference>
<dbReference type="AlphaFoldDB" id="A0A941EG05"/>
<dbReference type="Gene3D" id="3.30.420.40">
    <property type="match status" value="2"/>
</dbReference>
<gene>
    <name evidence="2" type="ORF">KDK95_11845</name>
</gene>